<dbReference type="Proteomes" id="UP000464178">
    <property type="component" value="Chromosome"/>
</dbReference>
<keyword evidence="1" id="KW-0732">Signal</keyword>
<gene>
    <name evidence="2" type="ORF">SOIL9_13370</name>
</gene>
<dbReference type="PANTHER" id="PTHR12697:SF5">
    <property type="entry name" value="DEOXYHYPUSINE HYDROXYLASE"/>
    <property type="match status" value="1"/>
</dbReference>
<dbReference type="EMBL" id="LR593886">
    <property type="protein sequence ID" value="VTR96377.1"/>
    <property type="molecule type" value="Genomic_DNA"/>
</dbReference>
<sequence length="274" mass="28726">MRCGLVLVALLTLPVAAGRADEADDAFAKKLGAIVRDPRQSLWARVEAANMIGKIGPNAGAAAGDLIAVIERLRPTEQEPLQEAIVEALGQLGAPAKAALPAFTRLAGRTIDLDLALKQSRDAILNSSDSQEIDALARQLLSRDPSSRVRATKALSDLGPVARNAAPFLAIALGDADADVRRGAINAINRVTPNAKPTEAFVRAIAVDLRDPDANYRLLAVRALGRLGAPASIAVADIDALRSDPDPDVRRAVVDALNRIPIPQLPPGVTATNP</sequence>
<feature type="chain" id="PRO_5026740002" description="HEAT repeat domain-containing protein" evidence="1">
    <location>
        <begin position="20"/>
        <end position="274"/>
    </location>
</feature>
<dbReference type="Gene3D" id="1.25.10.10">
    <property type="entry name" value="Leucine-rich Repeat Variant"/>
    <property type="match status" value="2"/>
</dbReference>
<evidence type="ECO:0000256" key="1">
    <source>
        <dbReference type="SAM" id="SignalP"/>
    </source>
</evidence>
<organism evidence="2 3">
    <name type="scientific">Gemmata massiliana</name>
    <dbReference type="NCBI Taxonomy" id="1210884"/>
    <lineage>
        <taxon>Bacteria</taxon>
        <taxon>Pseudomonadati</taxon>
        <taxon>Planctomycetota</taxon>
        <taxon>Planctomycetia</taxon>
        <taxon>Gemmatales</taxon>
        <taxon>Gemmataceae</taxon>
        <taxon>Gemmata</taxon>
    </lineage>
</organism>
<dbReference type="KEGG" id="gms:SOIL9_13370"/>
<dbReference type="PANTHER" id="PTHR12697">
    <property type="entry name" value="PBS LYASE HEAT-LIKE PROTEIN"/>
    <property type="match status" value="1"/>
</dbReference>
<feature type="signal peptide" evidence="1">
    <location>
        <begin position="1"/>
        <end position="19"/>
    </location>
</feature>
<dbReference type="Pfam" id="PF13646">
    <property type="entry name" value="HEAT_2"/>
    <property type="match status" value="1"/>
</dbReference>
<evidence type="ECO:0000313" key="2">
    <source>
        <dbReference type="EMBL" id="VTR96377.1"/>
    </source>
</evidence>
<dbReference type="InterPro" id="IPR016024">
    <property type="entry name" value="ARM-type_fold"/>
</dbReference>
<dbReference type="RefSeq" id="WP_162670669.1">
    <property type="nucleotide sequence ID" value="NZ_LR593886.1"/>
</dbReference>
<dbReference type="AlphaFoldDB" id="A0A6P2D632"/>
<accession>A0A6P2D632</accession>
<protein>
    <recommendedName>
        <fullName evidence="4">HEAT repeat domain-containing protein</fullName>
    </recommendedName>
</protein>
<keyword evidence="3" id="KW-1185">Reference proteome</keyword>
<reference evidence="2 3" key="1">
    <citation type="submission" date="2019-05" db="EMBL/GenBank/DDBJ databases">
        <authorList>
            <consortium name="Science for Life Laboratories"/>
        </authorList>
    </citation>
    <scope>NUCLEOTIDE SEQUENCE [LARGE SCALE GENOMIC DNA]</scope>
    <source>
        <strain evidence="2">Soil9</strain>
    </source>
</reference>
<dbReference type="InterPro" id="IPR011989">
    <property type="entry name" value="ARM-like"/>
</dbReference>
<name>A0A6P2D632_9BACT</name>
<dbReference type="SUPFAM" id="SSF48371">
    <property type="entry name" value="ARM repeat"/>
    <property type="match status" value="1"/>
</dbReference>
<proteinExistence type="predicted"/>
<evidence type="ECO:0008006" key="4">
    <source>
        <dbReference type="Google" id="ProtNLM"/>
    </source>
</evidence>
<evidence type="ECO:0000313" key="3">
    <source>
        <dbReference type="Proteomes" id="UP000464178"/>
    </source>
</evidence>
<dbReference type="GO" id="GO:0016491">
    <property type="term" value="F:oxidoreductase activity"/>
    <property type="evidence" value="ECO:0007669"/>
    <property type="project" value="TreeGrafter"/>
</dbReference>